<accession>A0A0F7SRR4</accession>
<evidence type="ECO:0000256" key="8">
    <source>
        <dbReference type="SAM" id="MobiDB-lite"/>
    </source>
</evidence>
<evidence type="ECO:0000256" key="1">
    <source>
        <dbReference type="ARBA" id="ARBA00008226"/>
    </source>
</evidence>
<dbReference type="Gene3D" id="2.40.50.140">
    <property type="entry name" value="Nucleic acid-binding proteins"/>
    <property type="match status" value="1"/>
</dbReference>
<keyword evidence="6" id="KW-0648">Protein biosynthesis</keyword>
<evidence type="ECO:0000256" key="5">
    <source>
        <dbReference type="ARBA" id="ARBA00022840"/>
    </source>
</evidence>
<dbReference type="SUPFAM" id="SSF55681">
    <property type="entry name" value="Class II aaRS and biotin synthetases"/>
    <property type="match status" value="1"/>
</dbReference>
<evidence type="ECO:0000313" key="10">
    <source>
        <dbReference type="EMBL" id="CED82748.1"/>
    </source>
</evidence>
<dbReference type="InterPro" id="IPR006195">
    <property type="entry name" value="aa-tRNA-synth_II"/>
</dbReference>
<reference evidence="10" key="1">
    <citation type="submission" date="2014-08" db="EMBL/GenBank/DDBJ databases">
        <authorList>
            <person name="Sharma Rahul"/>
            <person name="Thines Marco"/>
        </authorList>
    </citation>
    <scope>NUCLEOTIDE SEQUENCE</scope>
</reference>
<dbReference type="GO" id="GO:0006421">
    <property type="term" value="P:asparaginyl-tRNA aminoacylation"/>
    <property type="evidence" value="ECO:0007669"/>
    <property type="project" value="InterPro"/>
</dbReference>
<protein>
    <recommendedName>
        <fullName evidence="2">asparagine--tRNA ligase</fullName>
        <ecNumber evidence="2">6.1.1.22</ecNumber>
    </recommendedName>
</protein>
<dbReference type="PANTHER" id="PTHR22594:SF34">
    <property type="entry name" value="ASPARAGINE--TRNA LIGASE, MITOCHONDRIAL-RELATED"/>
    <property type="match status" value="1"/>
</dbReference>
<evidence type="ECO:0000256" key="2">
    <source>
        <dbReference type="ARBA" id="ARBA00012816"/>
    </source>
</evidence>
<sequence>MIPTFSRLKPLPFLPRTIKQLLQTSFPPAVQPTRPTGDQPSSVLSTSPSPILASASTPLSAQSDTTTVHGWVSNIQVKKHVAFLKIRDGTSDEALQVVVSGKKDDLSSGGDLRRTVESLTRGSSVKIQGELIPSPGAGQPVELQAKILTVLGECDSQTYLIEPSVVPSSTKDRSRPVKTTNRPTVHLRELAHLRMRERENAAVVRVRDRVAREWRSFLEVGGGEIFRVTAPSLNETVRTDKPPEAFFPEPPGASLTVSAQLHLETYLPVCPRAYTLSTSFRAEPSRSSRHLAEFTMLEVELAFVNRVDELMDFTEQGVKSVLRGLSRGLSLGDGQTEEMAKKIEKEEDPDAGAGIGVFWAKPGTTEKIRSAIEKPFGRLSYTEAIELLKRAHAEIPFELEPVDGQTLQTEHEQWLASREGGPVFVYDYPASFKAFYMLPNEDNKAGTVACFDLLVPGVGELAGGSLREHRLDPLLDVMRQRNMSTEPLEWYLDQRRYGSVPHGGFGLGFDRMVSWVTGVSNLKDIVGFPRFKGGCVC</sequence>
<dbReference type="CDD" id="cd04318">
    <property type="entry name" value="EcAsnRS_like_N"/>
    <property type="match status" value="1"/>
</dbReference>
<proteinExistence type="inferred from homology"/>
<organism evidence="10">
    <name type="scientific">Phaffia rhodozyma</name>
    <name type="common">Yeast</name>
    <name type="synonym">Xanthophyllomyces dendrorhous</name>
    <dbReference type="NCBI Taxonomy" id="264483"/>
    <lineage>
        <taxon>Eukaryota</taxon>
        <taxon>Fungi</taxon>
        <taxon>Dikarya</taxon>
        <taxon>Basidiomycota</taxon>
        <taxon>Agaricomycotina</taxon>
        <taxon>Tremellomycetes</taxon>
        <taxon>Cystofilobasidiales</taxon>
        <taxon>Mrakiaceae</taxon>
        <taxon>Phaffia</taxon>
    </lineage>
</organism>
<feature type="compositionally biased region" description="Polar residues" evidence="8">
    <location>
        <begin position="33"/>
        <end position="59"/>
    </location>
</feature>
<dbReference type="GO" id="GO:0005739">
    <property type="term" value="C:mitochondrion"/>
    <property type="evidence" value="ECO:0007669"/>
    <property type="project" value="TreeGrafter"/>
</dbReference>
<evidence type="ECO:0000256" key="3">
    <source>
        <dbReference type="ARBA" id="ARBA00022598"/>
    </source>
</evidence>
<dbReference type="GO" id="GO:0004816">
    <property type="term" value="F:asparagine-tRNA ligase activity"/>
    <property type="evidence" value="ECO:0007669"/>
    <property type="project" value="UniProtKB-EC"/>
</dbReference>
<dbReference type="PRINTS" id="PR01042">
    <property type="entry name" value="TRNASYNTHASP"/>
</dbReference>
<dbReference type="AlphaFoldDB" id="A0A0F7SRR4"/>
<dbReference type="GO" id="GO:0005524">
    <property type="term" value="F:ATP binding"/>
    <property type="evidence" value="ECO:0007669"/>
    <property type="project" value="UniProtKB-KW"/>
</dbReference>
<name>A0A0F7SRR4_PHARH</name>
<dbReference type="NCBIfam" id="TIGR00457">
    <property type="entry name" value="asnS"/>
    <property type="match status" value="1"/>
</dbReference>
<keyword evidence="7 10" id="KW-0030">Aminoacyl-tRNA synthetase</keyword>
<feature type="domain" description="Aminoacyl-transfer RNA synthetases class-II family profile" evidence="9">
    <location>
        <begin position="272"/>
        <end position="529"/>
    </location>
</feature>
<dbReference type="GO" id="GO:0003676">
    <property type="term" value="F:nucleic acid binding"/>
    <property type="evidence" value="ECO:0007669"/>
    <property type="project" value="InterPro"/>
</dbReference>
<dbReference type="EMBL" id="LN483142">
    <property type="protein sequence ID" value="CED82748.1"/>
    <property type="molecule type" value="Genomic_DNA"/>
</dbReference>
<keyword evidence="5" id="KW-0067">ATP-binding</keyword>
<keyword evidence="3" id="KW-0436">Ligase</keyword>
<dbReference type="InterPro" id="IPR002312">
    <property type="entry name" value="Asp/Asn-tRNA-synth_IIb"/>
</dbReference>
<comment type="similarity">
    <text evidence="1">Belongs to the class-II aminoacyl-tRNA synthetase family.</text>
</comment>
<keyword evidence="4" id="KW-0547">Nucleotide-binding</keyword>
<dbReference type="Pfam" id="PF01336">
    <property type="entry name" value="tRNA_anti-codon"/>
    <property type="match status" value="1"/>
</dbReference>
<dbReference type="EC" id="6.1.1.22" evidence="2"/>
<feature type="region of interest" description="Disordered" evidence="8">
    <location>
        <begin position="27"/>
        <end position="59"/>
    </location>
</feature>
<dbReference type="InterPro" id="IPR004365">
    <property type="entry name" value="NA-bd_OB_tRNA"/>
</dbReference>
<dbReference type="InterPro" id="IPR012340">
    <property type="entry name" value="NA-bd_OB-fold"/>
</dbReference>
<dbReference type="Gene3D" id="3.30.930.10">
    <property type="entry name" value="Bira Bifunctional Protein, Domain 2"/>
    <property type="match status" value="1"/>
</dbReference>
<evidence type="ECO:0000256" key="4">
    <source>
        <dbReference type="ARBA" id="ARBA00022741"/>
    </source>
</evidence>
<dbReference type="SUPFAM" id="SSF50249">
    <property type="entry name" value="Nucleic acid-binding proteins"/>
    <property type="match status" value="1"/>
</dbReference>
<dbReference type="InterPro" id="IPR004364">
    <property type="entry name" value="Aa-tRNA-synt_II"/>
</dbReference>
<dbReference type="PANTHER" id="PTHR22594">
    <property type="entry name" value="ASPARTYL/LYSYL-TRNA SYNTHETASE"/>
    <property type="match status" value="1"/>
</dbReference>
<evidence type="ECO:0000259" key="9">
    <source>
        <dbReference type="PROSITE" id="PS50862"/>
    </source>
</evidence>
<dbReference type="InterPro" id="IPR045864">
    <property type="entry name" value="aa-tRNA-synth_II/BPL/LPL"/>
</dbReference>
<dbReference type="Pfam" id="PF00152">
    <property type="entry name" value="tRNA-synt_2"/>
    <property type="match status" value="1"/>
</dbReference>
<evidence type="ECO:0000256" key="6">
    <source>
        <dbReference type="ARBA" id="ARBA00022917"/>
    </source>
</evidence>
<evidence type="ECO:0000256" key="7">
    <source>
        <dbReference type="ARBA" id="ARBA00023146"/>
    </source>
</evidence>
<dbReference type="InterPro" id="IPR004522">
    <property type="entry name" value="Asn-tRNA-ligase"/>
</dbReference>
<dbReference type="PROSITE" id="PS50862">
    <property type="entry name" value="AA_TRNA_LIGASE_II"/>
    <property type="match status" value="1"/>
</dbReference>